<sequence>GAILVLNLGIPECMYICTFNPRLAGERNVQDCSIKCPAEKGELPRDYPESRDSDHREWSGNSQKDETDYREWCNVEKGEVHRKSLLLSSESDRKDQDPNTTDPLLAHELLVPYDCMPRPRISCAVGNRYVTTLLPKRPQSPVRHILPERFDLHARVAELLKRQNISNARRYLWEFKDRISQSVKQVSYGDIDFDLIICMLVLRALCEQVILAMAGTNTGTDVHTFVNTAIIWALTDLQILDSNTLDEQERITELKSDAESREMAEAVASSKLRRTLFEAHCSKFEPHISTQLHRCLPWTLVSAAHHRGVLTFYPTVRERIDEILPNQLEYMKSAYVPDLTCFHFRNIPDETYNKKKSIASRTGK</sequence>
<protein>
    <submittedName>
        <fullName evidence="2">Uncharacterized protein</fullName>
    </submittedName>
</protein>
<evidence type="ECO:0000256" key="1">
    <source>
        <dbReference type="SAM" id="MobiDB-lite"/>
    </source>
</evidence>
<evidence type="ECO:0000313" key="3">
    <source>
        <dbReference type="Proteomes" id="UP000053097"/>
    </source>
</evidence>
<feature type="non-terminal residue" evidence="2">
    <location>
        <position position="1"/>
    </location>
</feature>
<organism evidence="2 3">
    <name type="scientific">Ooceraea biroi</name>
    <name type="common">Clonal raider ant</name>
    <name type="synonym">Cerapachys biroi</name>
    <dbReference type="NCBI Taxonomy" id="2015173"/>
    <lineage>
        <taxon>Eukaryota</taxon>
        <taxon>Metazoa</taxon>
        <taxon>Ecdysozoa</taxon>
        <taxon>Arthropoda</taxon>
        <taxon>Hexapoda</taxon>
        <taxon>Insecta</taxon>
        <taxon>Pterygota</taxon>
        <taxon>Neoptera</taxon>
        <taxon>Endopterygota</taxon>
        <taxon>Hymenoptera</taxon>
        <taxon>Apocrita</taxon>
        <taxon>Aculeata</taxon>
        <taxon>Formicoidea</taxon>
        <taxon>Formicidae</taxon>
        <taxon>Dorylinae</taxon>
        <taxon>Ooceraea</taxon>
    </lineage>
</organism>
<keyword evidence="3" id="KW-1185">Reference proteome</keyword>
<proteinExistence type="predicted"/>
<dbReference type="EMBL" id="KK107242">
    <property type="protein sequence ID" value="EZA54537.1"/>
    <property type="molecule type" value="Genomic_DNA"/>
</dbReference>
<feature type="region of interest" description="Disordered" evidence="1">
    <location>
        <begin position="42"/>
        <end position="63"/>
    </location>
</feature>
<name>A0A026WEP1_OOCBI</name>
<evidence type="ECO:0000313" key="2">
    <source>
        <dbReference type="EMBL" id="EZA54537.1"/>
    </source>
</evidence>
<dbReference type="Proteomes" id="UP000053097">
    <property type="component" value="Unassembled WGS sequence"/>
</dbReference>
<accession>A0A026WEP1</accession>
<reference evidence="2 3" key="1">
    <citation type="journal article" date="2014" name="Curr. Biol.">
        <title>The genome of the clonal raider ant Cerapachys biroi.</title>
        <authorList>
            <person name="Oxley P.R."/>
            <person name="Ji L."/>
            <person name="Fetter-Pruneda I."/>
            <person name="McKenzie S.K."/>
            <person name="Li C."/>
            <person name="Hu H."/>
            <person name="Zhang G."/>
            <person name="Kronauer D.J."/>
        </authorList>
    </citation>
    <scope>NUCLEOTIDE SEQUENCE [LARGE SCALE GENOMIC DNA]</scope>
</reference>
<gene>
    <name evidence="2" type="ORF">X777_05516</name>
</gene>
<dbReference type="AlphaFoldDB" id="A0A026WEP1"/>